<dbReference type="InterPro" id="IPR018643">
    <property type="entry name" value="DUF2069_membrane"/>
</dbReference>
<protein>
    <submittedName>
        <fullName evidence="2">Uncharacterized membrane protein</fullName>
    </submittedName>
</protein>
<name>A0A1I5TXI5_9GAMM</name>
<evidence type="ECO:0000313" key="2">
    <source>
        <dbReference type="EMBL" id="SFP87327.1"/>
    </source>
</evidence>
<keyword evidence="1" id="KW-0812">Transmembrane</keyword>
<accession>A0A1I5TXI5</accession>
<dbReference type="EMBL" id="FOWR01000027">
    <property type="protein sequence ID" value="SFP87327.1"/>
    <property type="molecule type" value="Genomic_DNA"/>
</dbReference>
<evidence type="ECO:0000313" key="3">
    <source>
        <dbReference type="Proteomes" id="UP000182692"/>
    </source>
</evidence>
<dbReference type="Proteomes" id="UP000182692">
    <property type="component" value="Unassembled WGS sequence"/>
</dbReference>
<keyword evidence="1" id="KW-1133">Transmembrane helix</keyword>
<evidence type="ECO:0000256" key="1">
    <source>
        <dbReference type="SAM" id="Phobius"/>
    </source>
</evidence>
<feature type="transmembrane region" description="Helical" evidence="1">
    <location>
        <begin position="65"/>
        <end position="84"/>
    </location>
</feature>
<dbReference type="AlphaFoldDB" id="A0A1I5TXI5"/>
<sequence>MFSSPSTMRIAALTSYLALTGWVILWHGVLSPHPHVNAMGVTIAWLLPLLFPMKGMLTGNAYTHAWANFVLMFYFLHALTLLIVDEGERWLAFIELVITSIAFVSNTYYAKLKGKELGIGLKKLSMVEKEEKARYEEK</sequence>
<gene>
    <name evidence="2" type="ORF">SAMN03084138_03371</name>
</gene>
<keyword evidence="1" id="KW-0472">Membrane</keyword>
<reference evidence="2 3" key="1">
    <citation type="submission" date="2016-10" db="EMBL/GenBank/DDBJ databases">
        <authorList>
            <person name="de Groot N.N."/>
        </authorList>
    </citation>
    <scope>NUCLEOTIDE SEQUENCE [LARGE SCALE GENOMIC DNA]</scope>
    <source>
        <strain evidence="2 3">DSM 15893</strain>
    </source>
</reference>
<dbReference type="STRING" id="1121869.SAMN03084138_03371"/>
<proteinExistence type="predicted"/>
<dbReference type="Pfam" id="PF09842">
    <property type="entry name" value="DUF2069"/>
    <property type="match status" value="1"/>
</dbReference>
<feature type="transmembrane region" description="Helical" evidence="1">
    <location>
        <begin position="12"/>
        <end position="29"/>
    </location>
</feature>
<feature type="transmembrane region" description="Helical" evidence="1">
    <location>
        <begin position="90"/>
        <end position="109"/>
    </location>
</feature>
<organism evidence="2 3">
    <name type="scientific">Enterovibrio norvegicus DSM 15893</name>
    <dbReference type="NCBI Taxonomy" id="1121869"/>
    <lineage>
        <taxon>Bacteria</taxon>
        <taxon>Pseudomonadati</taxon>
        <taxon>Pseudomonadota</taxon>
        <taxon>Gammaproteobacteria</taxon>
        <taxon>Vibrionales</taxon>
        <taxon>Vibrionaceae</taxon>
        <taxon>Enterovibrio</taxon>
    </lineage>
</organism>